<protein>
    <submittedName>
        <fullName evidence="2">Nitroreductase family protein</fullName>
    </submittedName>
</protein>
<dbReference type="GO" id="GO:0016491">
    <property type="term" value="F:oxidoreductase activity"/>
    <property type="evidence" value="ECO:0007669"/>
    <property type="project" value="InterPro"/>
</dbReference>
<evidence type="ECO:0000313" key="3">
    <source>
        <dbReference type="Proteomes" id="UP000184363"/>
    </source>
</evidence>
<accession>A0A1M6V041</accession>
<organism evidence="2 3">
    <name type="scientific">Pseudonocardia thermophila</name>
    <dbReference type="NCBI Taxonomy" id="1848"/>
    <lineage>
        <taxon>Bacteria</taxon>
        <taxon>Bacillati</taxon>
        <taxon>Actinomycetota</taxon>
        <taxon>Actinomycetes</taxon>
        <taxon>Pseudonocardiales</taxon>
        <taxon>Pseudonocardiaceae</taxon>
        <taxon>Pseudonocardia</taxon>
    </lineage>
</organism>
<dbReference type="InterPro" id="IPR000415">
    <property type="entry name" value="Nitroreductase-like"/>
</dbReference>
<dbReference type="InterPro" id="IPR029479">
    <property type="entry name" value="Nitroreductase"/>
</dbReference>
<keyword evidence="3" id="KW-1185">Reference proteome</keyword>
<gene>
    <name evidence="2" type="ORF">SAMN05443637_111116</name>
</gene>
<name>A0A1M6V041_PSETH</name>
<evidence type="ECO:0000313" key="2">
    <source>
        <dbReference type="EMBL" id="SHK74823.1"/>
    </source>
</evidence>
<dbReference type="Proteomes" id="UP000184363">
    <property type="component" value="Unassembled WGS sequence"/>
</dbReference>
<dbReference type="PANTHER" id="PTHR23026:SF123">
    <property type="entry name" value="NAD(P)H NITROREDUCTASE RV3131-RELATED"/>
    <property type="match status" value="1"/>
</dbReference>
<sequence length="354" mass="38545">MAMSQIPAALGLTSQDVTGLLAVAGRAPSLHNSQPWRFRVEPDRIELWADPERQLPAADPHGREQRLACGAALFNLRLALHAHGIRPLVTLHTDRAFPDLLAAVRHGGRKAPTALQRELLAAVPRRRTNRRPFTDEPVTTAELMALRNAAMAEGAWLHVVATPAERTRLLELSADAHAAQQGDPAFREEFERWTAVEPDRPDGVPALPNEHRPAAHDRWVARDFTHGAGRTTAETGVLFENEPALVVLSAQMFGPTSEVAAGQALQRVLLTATTLGLSASFLSHIIEVDATRDRLRNLIHGTHSPQAVLRIGHGWPVPATPRRPPEDTLLVTPPLVSRRTGVRPVDAGLRAGIP</sequence>
<dbReference type="STRING" id="1848.SAMN05443637_111116"/>
<dbReference type="EMBL" id="FRAP01000011">
    <property type="protein sequence ID" value="SHK74823.1"/>
    <property type="molecule type" value="Genomic_DNA"/>
</dbReference>
<dbReference type="SUPFAM" id="SSF55469">
    <property type="entry name" value="FMN-dependent nitroreductase-like"/>
    <property type="match status" value="2"/>
</dbReference>
<proteinExistence type="predicted"/>
<dbReference type="NCBIfam" id="NF047509">
    <property type="entry name" value="Rv3131_FMN_oxido"/>
    <property type="match status" value="1"/>
</dbReference>
<dbReference type="InterPro" id="IPR050627">
    <property type="entry name" value="Nitroreductase/BluB"/>
</dbReference>
<dbReference type="PANTHER" id="PTHR23026">
    <property type="entry name" value="NADPH NITROREDUCTASE"/>
    <property type="match status" value="1"/>
</dbReference>
<dbReference type="AlphaFoldDB" id="A0A1M6V041"/>
<dbReference type="Pfam" id="PF00881">
    <property type="entry name" value="Nitroreductase"/>
    <property type="match status" value="1"/>
</dbReference>
<feature type="domain" description="Nitroreductase" evidence="1">
    <location>
        <begin position="125"/>
        <end position="313"/>
    </location>
</feature>
<dbReference type="Gene3D" id="3.40.109.10">
    <property type="entry name" value="NADH Oxidase"/>
    <property type="match status" value="1"/>
</dbReference>
<evidence type="ECO:0000259" key="1">
    <source>
        <dbReference type="Pfam" id="PF00881"/>
    </source>
</evidence>
<reference evidence="2 3" key="1">
    <citation type="submission" date="2016-11" db="EMBL/GenBank/DDBJ databases">
        <authorList>
            <person name="Jaros S."/>
            <person name="Januszkiewicz K."/>
            <person name="Wedrychowicz H."/>
        </authorList>
    </citation>
    <scope>NUCLEOTIDE SEQUENCE [LARGE SCALE GENOMIC DNA]</scope>
    <source>
        <strain evidence="2 3">DSM 43832</strain>
    </source>
</reference>